<keyword evidence="2" id="KW-0472">Membrane</keyword>
<keyword evidence="2" id="KW-0812">Transmembrane</keyword>
<dbReference type="AlphaFoldDB" id="I0GZK7"/>
<feature type="compositionally biased region" description="Low complexity" evidence="1">
    <location>
        <begin position="127"/>
        <end position="142"/>
    </location>
</feature>
<gene>
    <name evidence="3" type="ordered locus">AMIS_9740</name>
</gene>
<accession>I0GZK7</accession>
<keyword evidence="2" id="KW-1133">Transmembrane helix</keyword>
<dbReference type="STRING" id="512565.AMIS_9740"/>
<reference evidence="3 4" key="1">
    <citation type="submission" date="2012-02" db="EMBL/GenBank/DDBJ databases">
        <title>Complete genome sequence of Actinoplanes missouriensis 431 (= NBRC 102363).</title>
        <authorList>
            <person name="Ohnishi Y."/>
            <person name="Ishikawa J."/>
            <person name="Sekine M."/>
            <person name="Hosoyama A."/>
            <person name="Harada T."/>
            <person name="Narita H."/>
            <person name="Hata T."/>
            <person name="Konno Y."/>
            <person name="Tutikane K."/>
            <person name="Fujita N."/>
            <person name="Horinouchi S."/>
            <person name="Hayakawa M."/>
        </authorList>
    </citation>
    <scope>NUCLEOTIDE SEQUENCE [LARGE SCALE GENOMIC DNA]</scope>
    <source>
        <strain evidence="4">ATCC 14538 / DSM 43046 / CBS 188.64 / JCM 3121 / NBRC 102363 / NCIMB 12654 / NRRL B-3342 / UNCC 431</strain>
    </source>
</reference>
<feature type="region of interest" description="Disordered" evidence="1">
    <location>
        <begin position="79"/>
        <end position="142"/>
    </location>
</feature>
<dbReference type="eggNOG" id="ENOG502ZFA9">
    <property type="taxonomic scope" value="Bacteria"/>
</dbReference>
<name>I0GZK7_ACTM4</name>
<protein>
    <submittedName>
        <fullName evidence="3">Uncharacterized protein</fullName>
    </submittedName>
</protein>
<dbReference type="EMBL" id="AP012319">
    <property type="protein sequence ID" value="BAL86194.1"/>
    <property type="molecule type" value="Genomic_DNA"/>
</dbReference>
<dbReference type="OrthoDB" id="4147502at2"/>
<evidence type="ECO:0000313" key="3">
    <source>
        <dbReference type="EMBL" id="BAL86194.1"/>
    </source>
</evidence>
<evidence type="ECO:0000313" key="4">
    <source>
        <dbReference type="Proteomes" id="UP000007882"/>
    </source>
</evidence>
<dbReference type="HOGENOM" id="CLU_093382_0_0_11"/>
<proteinExistence type="predicted"/>
<dbReference type="KEGG" id="ams:AMIS_9740"/>
<keyword evidence="4" id="KW-1185">Reference proteome</keyword>
<feature type="compositionally biased region" description="Low complexity" evidence="1">
    <location>
        <begin position="99"/>
        <end position="117"/>
    </location>
</feature>
<feature type="transmembrane region" description="Helical" evidence="2">
    <location>
        <begin position="46"/>
        <end position="69"/>
    </location>
</feature>
<evidence type="ECO:0000256" key="1">
    <source>
        <dbReference type="SAM" id="MobiDB-lite"/>
    </source>
</evidence>
<evidence type="ECO:0000256" key="2">
    <source>
        <dbReference type="SAM" id="Phobius"/>
    </source>
</evidence>
<organism evidence="3 4">
    <name type="scientific">Actinoplanes missouriensis (strain ATCC 14538 / DSM 43046 / CBS 188.64 / JCM 3121 / NBRC 102363 / NCIMB 12654 / NRRL B-3342 / UNCC 431)</name>
    <dbReference type="NCBI Taxonomy" id="512565"/>
    <lineage>
        <taxon>Bacteria</taxon>
        <taxon>Bacillati</taxon>
        <taxon>Actinomycetota</taxon>
        <taxon>Actinomycetes</taxon>
        <taxon>Micromonosporales</taxon>
        <taxon>Micromonosporaceae</taxon>
        <taxon>Actinoplanes</taxon>
    </lineage>
</organism>
<sequence length="273" mass="28205">MADHQDSRHPDLGRVLRQEADRHVPDRDAILTRVARRRGEPARGRWAFLALRPVAAAASVVATLVVGVAGVKLIGDRPSGEVPAATGSSAPASPPVSPSPSSSMSPSASFSPSEQPPVTSTVRPHRPSATGGTAGTPAAPQWTPAAGYLSSAAVIDAHSNDNWAQGNLVLTTTETVTALDVVVSVARTDGVTSAGQWSSVPKEMLSMSVTEEKDALLYRFTLHEGATLAPGGYTFAAQYLHAAGRRDPGADIFGAIAAAGDRKVEINGAFATD</sequence>
<dbReference type="Proteomes" id="UP000007882">
    <property type="component" value="Chromosome"/>
</dbReference>
<dbReference type="RefSeq" id="WP_014441091.1">
    <property type="nucleotide sequence ID" value="NC_017093.1"/>
</dbReference>
<feature type="region of interest" description="Disordered" evidence="1">
    <location>
        <begin position="1"/>
        <end position="20"/>
    </location>
</feature>
<dbReference type="PATRIC" id="fig|512565.3.peg.978"/>